<dbReference type="NCBIfam" id="TIGR01557">
    <property type="entry name" value="myb_SHAQKYF"/>
    <property type="match status" value="1"/>
</dbReference>
<keyword evidence="4" id="KW-0804">Transcription</keyword>
<feature type="compositionally biased region" description="Polar residues" evidence="6">
    <location>
        <begin position="81"/>
        <end position="101"/>
    </location>
</feature>
<evidence type="ECO:0000313" key="11">
    <source>
        <dbReference type="Proteomes" id="UP000655225"/>
    </source>
</evidence>
<dbReference type="CDD" id="cd00167">
    <property type="entry name" value="SANT"/>
    <property type="match status" value="2"/>
</dbReference>
<evidence type="ECO:0000256" key="5">
    <source>
        <dbReference type="ARBA" id="ARBA00023242"/>
    </source>
</evidence>
<feature type="domain" description="SANT" evidence="8">
    <location>
        <begin position="113"/>
        <end position="166"/>
    </location>
</feature>
<evidence type="ECO:0000259" key="9">
    <source>
        <dbReference type="PROSITE" id="PS51294"/>
    </source>
</evidence>
<dbReference type="InterPro" id="IPR009057">
    <property type="entry name" value="Homeodomain-like_sf"/>
</dbReference>
<dbReference type="SMART" id="SM00717">
    <property type="entry name" value="SANT"/>
    <property type="match status" value="2"/>
</dbReference>
<protein>
    <submittedName>
        <fullName evidence="10">Uncharacterized protein</fullName>
    </submittedName>
</protein>
<dbReference type="GO" id="GO:0003677">
    <property type="term" value="F:DNA binding"/>
    <property type="evidence" value="ECO:0007669"/>
    <property type="project" value="UniProtKB-KW"/>
</dbReference>
<evidence type="ECO:0000259" key="8">
    <source>
        <dbReference type="PROSITE" id="PS51293"/>
    </source>
</evidence>
<comment type="subcellular location">
    <subcellularLocation>
        <location evidence="1">Nucleus</location>
    </subcellularLocation>
</comment>
<dbReference type="Proteomes" id="UP000655225">
    <property type="component" value="Unassembled WGS sequence"/>
</dbReference>
<organism evidence="10 11">
    <name type="scientific">Tetracentron sinense</name>
    <name type="common">Spur-leaf</name>
    <dbReference type="NCBI Taxonomy" id="13715"/>
    <lineage>
        <taxon>Eukaryota</taxon>
        <taxon>Viridiplantae</taxon>
        <taxon>Streptophyta</taxon>
        <taxon>Embryophyta</taxon>
        <taxon>Tracheophyta</taxon>
        <taxon>Spermatophyta</taxon>
        <taxon>Magnoliopsida</taxon>
        <taxon>Trochodendrales</taxon>
        <taxon>Trochodendraceae</taxon>
        <taxon>Tetracentron</taxon>
    </lineage>
</organism>
<reference evidence="10 11" key="1">
    <citation type="submission" date="2020-04" db="EMBL/GenBank/DDBJ databases">
        <title>Plant Genome Project.</title>
        <authorList>
            <person name="Zhang R.-G."/>
        </authorList>
    </citation>
    <scope>NUCLEOTIDE SEQUENCE [LARGE SCALE GENOMIC DNA]</scope>
    <source>
        <strain evidence="10">YNK0</strain>
        <tissue evidence="10">Leaf</tissue>
    </source>
</reference>
<sequence>MYQDGLWMIGNPSPSSSPWSPVQDKLFERALVIFPEESPDRWQKIADEVPGKSLSEIREHYEALVHDVLEIDSGRIELPSYTDNSFTPSRESESQTNQISFGSKAKLSETERKKGTPWTEEEHRLFLIGLQRYGKGDWRSISRNAVVSRTPTQVASHAQKYYLRLNSAKKEKKRSSIHDITTVENSSGAAQPNNQTWVAPSGSPVQLAMEPMGPPRQFPHQGGSSGYQTFGFPM</sequence>
<dbReference type="PANTHER" id="PTHR44042">
    <property type="entry name" value="DUPLICATED HOMEODOMAIN-LIKE SUPERFAMILY PROTEIN-RELATED"/>
    <property type="match status" value="1"/>
</dbReference>
<dbReference type="Gene3D" id="1.10.10.60">
    <property type="entry name" value="Homeodomain-like"/>
    <property type="match status" value="2"/>
</dbReference>
<keyword evidence="2" id="KW-0805">Transcription regulation</keyword>
<dbReference type="OrthoDB" id="118550at2759"/>
<evidence type="ECO:0000259" key="7">
    <source>
        <dbReference type="PROSITE" id="PS50090"/>
    </source>
</evidence>
<name>A0A834Z0P6_TETSI</name>
<dbReference type="FunFam" id="1.10.10.60:FF:000154">
    <property type="entry name" value="Transcription factor SRM1"/>
    <property type="match status" value="1"/>
</dbReference>
<evidence type="ECO:0000256" key="3">
    <source>
        <dbReference type="ARBA" id="ARBA00023125"/>
    </source>
</evidence>
<dbReference type="PANTHER" id="PTHR44042:SF67">
    <property type="entry name" value="MYB-LIKE PROTEIN I"/>
    <property type="match status" value="1"/>
</dbReference>
<keyword evidence="11" id="KW-1185">Reference proteome</keyword>
<evidence type="ECO:0000313" key="10">
    <source>
        <dbReference type="EMBL" id="KAF8396386.1"/>
    </source>
</evidence>
<evidence type="ECO:0000256" key="6">
    <source>
        <dbReference type="SAM" id="MobiDB-lite"/>
    </source>
</evidence>
<evidence type="ECO:0000256" key="4">
    <source>
        <dbReference type="ARBA" id="ARBA00023163"/>
    </source>
</evidence>
<evidence type="ECO:0000256" key="2">
    <source>
        <dbReference type="ARBA" id="ARBA00023015"/>
    </source>
</evidence>
<comment type="caution">
    <text evidence="10">The sequence shown here is derived from an EMBL/GenBank/DDBJ whole genome shotgun (WGS) entry which is preliminary data.</text>
</comment>
<gene>
    <name evidence="10" type="ORF">HHK36_018003</name>
</gene>
<dbReference type="GO" id="GO:0005634">
    <property type="term" value="C:nucleus"/>
    <property type="evidence" value="ECO:0007669"/>
    <property type="project" value="UniProtKB-SubCell"/>
</dbReference>
<feature type="region of interest" description="Disordered" evidence="6">
    <location>
        <begin position="80"/>
        <end position="118"/>
    </location>
</feature>
<dbReference type="EMBL" id="JABCRI010000012">
    <property type="protein sequence ID" value="KAF8396386.1"/>
    <property type="molecule type" value="Genomic_DNA"/>
</dbReference>
<dbReference type="InterPro" id="IPR006447">
    <property type="entry name" value="Myb_dom_plants"/>
</dbReference>
<evidence type="ECO:0000256" key="1">
    <source>
        <dbReference type="ARBA" id="ARBA00004123"/>
    </source>
</evidence>
<dbReference type="PROSITE" id="PS51294">
    <property type="entry name" value="HTH_MYB"/>
    <property type="match status" value="1"/>
</dbReference>
<feature type="domain" description="Myb-like" evidence="7">
    <location>
        <begin position="110"/>
        <end position="162"/>
    </location>
</feature>
<dbReference type="OMA" id="DDIMAHY"/>
<dbReference type="InterPro" id="IPR001005">
    <property type="entry name" value="SANT/Myb"/>
</dbReference>
<dbReference type="Pfam" id="PF00249">
    <property type="entry name" value="Myb_DNA-binding"/>
    <property type="match status" value="2"/>
</dbReference>
<feature type="domain" description="HTH myb-type" evidence="9">
    <location>
        <begin position="110"/>
        <end position="166"/>
    </location>
</feature>
<dbReference type="AlphaFoldDB" id="A0A834Z0P6"/>
<dbReference type="InterPro" id="IPR017930">
    <property type="entry name" value="Myb_dom"/>
</dbReference>
<keyword evidence="5" id="KW-0539">Nucleus</keyword>
<feature type="domain" description="Myb-like" evidence="7">
    <location>
        <begin position="11"/>
        <end position="65"/>
    </location>
</feature>
<dbReference type="PROSITE" id="PS50090">
    <property type="entry name" value="MYB_LIKE"/>
    <property type="match status" value="2"/>
</dbReference>
<dbReference type="PROSITE" id="PS51293">
    <property type="entry name" value="SANT"/>
    <property type="match status" value="1"/>
</dbReference>
<dbReference type="SUPFAM" id="SSF46689">
    <property type="entry name" value="Homeodomain-like"/>
    <property type="match status" value="2"/>
</dbReference>
<feature type="compositionally biased region" description="Basic and acidic residues" evidence="6">
    <location>
        <begin position="106"/>
        <end position="118"/>
    </location>
</feature>
<dbReference type="FunFam" id="1.10.10.60:FF:000009">
    <property type="entry name" value="transcription factor MYB1R1"/>
    <property type="match status" value="1"/>
</dbReference>
<accession>A0A834Z0P6</accession>
<proteinExistence type="predicted"/>
<keyword evidence="3" id="KW-0238">DNA-binding</keyword>
<dbReference type="InterPro" id="IPR017884">
    <property type="entry name" value="SANT_dom"/>
</dbReference>